<dbReference type="InterPro" id="IPR014100">
    <property type="entry name" value="GTP-bd_Obg/CgtA"/>
</dbReference>
<dbReference type="Gene3D" id="2.70.210.12">
    <property type="entry name" value="GTP1/OBG domain"/>
    <property type="match status" value="1"/>
</dbReference>
<dbReference type="NCBIfam" id="NF008955">
    <property type="entry name" value="PRK12297.1"/>
    <property type="match status" value="1"/>
</dbReference>
<dbReference type="EMBL" id="FPHS01000084">
    <property type="protein sequence ID" value="SFV78998.1"/>
    <property type="molecule type" value="Genomic_DNA"/>
</dbReference>
<dbReference type="NCBIfam" id="NF008956">
    <property type="entry name" value="PRK12299.1"/>
    <property type="match status" value="1"/>
</dbReference>
<evidence type="ECO:0000256" key="3">
    <source>
        <dbReference type="ARBA" id="ARBA00023134"/>
    </source>
</evidence>
<dbReference type="Gene3D" id="3.40.50.300">
    <property type="entry name" value="P-loop containing nucleotide triphosphate hydrolases"/>
    <property type="match status" value="1"/>
</dbReference>
<dbReference type="SUPFAM" id="SSF82051">
    <property type="entry name" value="Obg GTP-binding protein N-terminal domain"/>
    <property type="match status" value="1"/>
</dbReference>
<organism evidence="6">
    <name type="scientific">hydrothermal vent metagenome</name>
    <dbReference type="NCBI Taxonomy" id="652676"/>
    <lineage>
        <taxon>unclassified sequences</taxon>
        <taxon>metagenomes</taxon>
        <taxon>ecological metagenomes</taxon>
    </lineage>
</organism>
<proteinExistence type="inferred from homology"/>
<dbReference type="CDD" id="cd01898">
    <property type="entry name" value="Obg"/>
    <property type="match status" value="1"/>
</dbReference>
<dbReference type="Pfam" id="PF01018">
    <property type="entry name" value="GTP1_OBG"/>
    <property type="match status" value="1"/>
</dbReference>
<dbReference type="PROSITE" id="PS51883">
    <property type="entry name" value="OBG"/>
    <property type="match status" value="1"/>
</dbReference>
<dbReference type="GO" id="GO:0005525">
    <property type="term" value="F:GTP binding"/>
    <property type="evidence" value="ECO:0007669"/>
    <property type="project" value="UniProtKB-KW"/>
</dbReference>
<evidence type="ECO:0000259" key="5">
    <source>
        <dbReference type="PROSITE" id="PS51883"/>
    </source>
</evidence>
<dbReference type="InterPro" id="IPR031167">
    <property type="entry name" value="G_OBG"/>
</dbReference>
<dbReference type="InterPro" id="IPR027417">
    <property type="entry name" value="P-loop_NTPase"/>
</dbReference>
<dbReference type="InterPro" id="IPR045086">
    <property type="entry name" value="OBG_GTPase"/>
</dbReference>
<evidence type="ECO:0000256" key="1">
    <source>
        <dbReference type="ARBA" id="ARBA00007699"/>
    </source>
</evidence>
<feature type="domain" description="OBG-type G" evidence="4">
    <location>
        <begin position="160"/>
        <end position="332"/>
    </location>
</feature>
<dbReference type="SUPFAM" id="SSF52540">
    <property type="entry name" value="P-loop containing nucleoside triphosphate hydrolases"/>
    <property type="match status" value="1"/>
</dbReference>
<accession>A0A1W1DD02</accession>
<dbReference type="NCBIfam" id="TIGR02729">
    <property type="entry name" value="Obg_CgtA"/>
    <property type="match status" value="1"/>
</dbReference>
<dbReference type="PANTHER" id="PTHR11702:SF31">
    <property type="entry name" value="MITOCHONDRIAL RIBOSOME-ASSOCIATED GTPASE 2"/>
    <property type="match status" value="1"/>
</dbReference>
<reference evidence="6" key="1">
    <citation type="submission" date="2016-10" db="EMBL/GenBank/DDBJ databases">
        <authorList>
            <person name="de Groot N.N."/>
        </authorList>
    </citation>
    <scope>NUCLEOTIDE SEQUENCE</scope>
</reference>
<dbReference type="InterPro" id="IPR036726">
    <property type="entry name" value="GTP1_OBG_dom_sf"/>
</dbReference>
<dbReference type="GO" id="GO:0003924">
    <property type="term" value="F:GTPase activity"/>
    <property type="evidence" value="ECO:0007669"/>
    <property type="project" value="InterPro"/>
</dbReference>
<dbReference type="Pfam" id="PF01926">
    <property type="entry name" value="MMR_HSR1"/>
    <property type="match status" value="1"/>
</dbReference>
<keyword evidence="3" id="KW-0342">GTP-binding</keyword>
<gene>
    <name evidence="6" type="ORF">MNB_SUP05-11-283</name>
</gene>
<dbReference type="HAMAP" id="MF_01454">
    <property type="entry name" value="GTPase_Obg"/>
    <property type="match status" value="1"/>
</dbReference>
<dbReference type="InterPro" id="IPR006073">
    <property type="entry name" value="GTP-bd"/>
</dbReference>
<dbReference type="InterPro" id="IPR006169">
    <property type="entry name" value="GTP1_OBG_dom"/>
</dbReference>
<dbReference type="PROSITE" id="PS51710">
    <property type="entry name" value="G_OBG"/>
    <property type="match status" value="1"/>
</dbReference>
<evidence type="ECO:0000313" key="6">
    <source>
        <dbReference type="EMBL" id="SFV78998.1"/>
    </source>
</evidence>
<name>A0A1W1DD02_9ZZZZ</name>
<comment type="similarity">
    <text evidence="1">Belongs to the TRAFAC class OBG-HflX-like GTPase superfamily. OBG GTPase family.</text>
</comment>
<evidence type="ECO:0000259" key="4">
    <source>
        <dbReference type="PROSITE" id="PS51710"/>
    </source>
</evidence>
<dbReference type="GO" id="GO:0000287">
    <property type="term" value="F:magnesium ion binding"/>
    <property type="evidence" value="ECO:0007669"/>
    <property type="project" value="InterPro"/>
</dbReference>
<dbReference type="PANTHER" id="PTHR11702">
    <property type="entry name" value="DEVELOPMENTALLY REGULATED GTP-BINDING PROTEIN-RELATED"/>
    <property type="match status" value="1"/>
</dbReference>
<protein>
    <submittedName>
        <fullName evidence="6">GTP-binding protein Obg</fullName>
    </submittedName>
</protein>
<dbReference type="PRINTS" id="PR00326">
    <property type="entry name" value="GTP1OBG"/>
</dbReference>
<evidence type="ECO:0000256" key="2">
    <source>
        <dbReference type="ARBA" id="ARBA00022741"/>
    </source>
</evidence>
<dbReference type="FunFam" id="2.70.210.12:FF:000001">
    <property type="entry name" value="GTPase Obg"/>
    <property type="match status" value="1"/>
</dbReference>
<keyword evidence="2" id="KW-0547">Nucleotide-binding</keyword>
<dbReference type="AlphaFoldDB" id="A0A1W1DD02"/>
<feature type="domain" description="Obg" evidence="5">
    <location>
        <begin position="1"/>
        <end position="159"/>
    </location>
</feature>
<dbReference type="PIRSF" id="PIRSF002401">
    <property type="entry name" value="GTP_bd_Obg/CgtA"/>
    <property type="match status" value="1"/>
</dbReference>
<sequence>MKFVDSASIRIEAGKGGAGCLGFRREKYIPDGGPDGGDGGDGGHVYFRGQEGLNTLSEFRFNRLFRAKNGQPGQGQNKRGKSAVHLTVEIPLGTKVYDLETDELIGEMVEHDQVMLVAKGGFHGLGNTRFKSSINRAPRKTTPGTPGEAREIGLEMSVMADVGLLGMPNAGKSSLIRQISSARPKVADYPFTTLHPSLGVVSYYDEHIVMADIPGLIEDASEGVGLGFEFLKHLSRAKALLHVVDILPADASDPANNFLTIENELRKYDPELADKPRMLAINKMDLLHEDDRVEIVTKLLKSINYQGEFYNISALNGLGCKDLVAGLFHLVKGNDE</sequence>